<dbReference type="CDD" id="cd04301">
    <property type="entry name" value="NAT_SF"/>
    <property type="match status" value="1"/>
</dbReference>
<feature type="domain" description="N-acetyltransferase" evidence="3">
    <location>
        <begin position="12"/>
        <end position="158"/>
    </location>
</feature>
<sequence>MNQGSTRRSEPEGVRTAAEADLDQLSRIDNEIFPHDAYPYFVLRQLFDVHSDGFLVLDSATGLLGYTLLATKPDVKTSWVLGLGVVPGSRGLGHGRRLMTEGLVRLAAEGVGEVRLSVEPTNVIALNLYHSLGFGVVEERPGFFGAGNDRLIMGLPLADRR</sequence>
<dbReference type="AlphaFoldDB" id="A0AAU8JYQ4"/>
<dbReference type="SUPFAM" id="SSF55729">
    <property type="entry name" value="Acyl-CoA N-acyltransferases (Nat)"/>
    <property type="match status" value="1"/>
</dbReference>
<dbReference type="GO" id="GO:0016747">
    <property type="term" value="F:acyltransferase activity, transferring groups other than amino-acyl groups"/>
    <property type="evidence" value="ECO:0007669"/>
    <property type="project" value="InterPro"/>
</dbReference>
<dbReference type="InterPro" id="IPR016181">
    <property type="entry name" value="Acyl_CoA_acyltransferase"/>
</dbReference>
<protein>
    <submittedName>
        <fullName evidence="4">N-acetyltransferase</fullName>
        <ecNumber evidence="4">2.3.1.-</ecNumber>
    </submittedName>
</protein>
<dbReference type="RefSeq" id="WP_354641935.1">
    <property type="nucleotide sequence ID" value="NZ_CP159872.1"/>
</dbReference>
<keyword evidence="1 4" id="KW-0808">Transferase</keyword>
<evidence type="ECO:0000256" key="2">
    <source>
        <dbReference type="ARBA" id="ARBA00023315"/>
    </source>
</evidence>
<dbReference type="EMBL" id="CP159872">
    <property type="protein sequence ID" value="XCM80999.1"/>
    <property type="molecule type" value="Genomic_DNA"/>
</dbReference>
<name>A0AAU8JYQ4_9ACTN</name>
<evidence type="ECO:0000256" key="1">
    <source>
        <dbReference type="ARBA" id="ARBA00022679"/>
    </source>
</evidence>
<dbReference type="PROSITE" id="PS51186">
    <property type="entry name" value="GNAT"/>
    <property type="match status" value="1"/>
</dbReference>
<dbReference type="InterPro" id="IPR050680">
    <property type="entry name" value="YpeA/RimI_acetyltransf"/>
</dbReference>
<keyword evidence="2 4" id="KW-0012">Acyltransferase</keyword>
<dbReference type="PANTHER" id="PTHR43420">
    <property type="entry name" value="ACETYLTRANSFERASE"/>
    <property type="match status" value="1"/>
</dbReference>
<gene>
    <name evidence="4" type="ORF">ABWK59_19820</name>
</gene>
<dbReference type="Gene3D" id="3.40.630.30">
    <property type="match status" value="1"/>
</dbReference>
<dbReference type="KEGG" id="kcm:ABWK59_19820"/>
<organism evidence="4">
    <name type="scientific">Kitasatospora camelliae</name>
    <dbReference type="NCBI Taxonomy" id="3156397"/>
    <lineage>
        <taxon>Bacteria</taxon>
        <taxon>Bacillati</taxon>
        <taxon>Actinomycetota</taxon>
        <taxon>Actinomycetes</taxon>
        <taxon>Kitasatosporales</taxon>
        <taxon>Streptomycetaceae</taxon>
        <taxon>Kitasatospora</taxon>
    </lineage>
</organism>
<dbReference type="InterPro" id="IPR000182">
    <property type="entry name" value="GNAT_dom"/>
</dbReference>
<evidence type="ECO:0000259" key="3">
    <source>
        <dbReference type="PROSITE" id="PS51186"/>
    </source>
</evidence>
<accession>A0AAU8JYQ4</accession>
<reference evidence="4" key="1">
    <citation type="submission" date="2024-06" db="EMBL/GenBank/DDBJ databases">
        <title>The genome sequences of Kitasatospora sp. strain HUAS MG31.</title>
        <authorList>
            <person name="Mo P."/>
        </authorList>
    </citation>
    <scope>NUCLEOTIDE SEQUENCE</scope>
    <source>
        <strain evidence="4">HUAS MG31</strain>
    </source>
</reference>
<dbReference type="Pfam" id="PF00583">
    <property type="entry name" value="Acetyltransf_1"/>
    <property type="match status" value="1"/>
</dbReference>
<proteinExistence type="predicted"/>
<dbReference type="EC" id="2.3.1.-" evidence="4"/>
<evidence type="ECO:0000313" key="4">
    <source>
        <dbReference type="EMBL" id="XCM80999.1"/>
    </source>
</evidence>